<name>E1IIN3_9CHLR</name>
<comment type="caution">
    <text evidence="2">The sequence shown here is derived from an EMBL/GenBank/DDBJ whole genome shotgun (WGS) entry which is preliminary data.</text>
</comment>
<dbReference type="PRINTS" id="PR00111">
    <property type="entry name" value="ABHYDROLASE"/>
</dbReference>
<evidence type="ECO:0000259" key="1">
    <source>
        <dbReference type="Pfam" id="PF12697"/>
    </source>
</evidence>
<evidence type="ECO:0000313" key="3">
    <source>
        <dbReference type="Proteomes" id="UP000054010"/>
    </source>
</evidence>
<dbReference type="PANTHER" id="PTHR43689">
    <property type="entry name" value="HYDROLASE"/>
    <property type="match status" value="1"/>
</dbReference>
<keyword evidence="3" id="KW-1185">Reference proteome</keyword>
<dbReference type="GO" id="GO:0016787">
    <property type="term" value="F:hydrolase activity"/>
    <property type="evidence" value="ECO:0007669"/>
    <property type="project" value="UniProtKB-KW"/>
</dbReference>
<dbReference type="Proteomes" id="UP000054010">
    <property type="component" value="Unassembled WGS sequence"/>
</dbReference>
<protein>
    <submittedName>
        <fullName evidence="2">Alpha/beta hydrolase fold protein</fullName>
    </submittedName>
</protein>
<sequence>MDIPSLHHIDLPSGRIVYRTYGSGPPLLLLHGWGGSSRHWLGAFAVLANNHTLYAPDMPGFGESPPKVGSGGLRGLATTVLEFIDALGFESLKLAGHSLGGAIALLVAAHRPQRIRQLALVSFGLPRTPHESVYHSGLSMQLSLTVALWAPWLLAWRPWQTISRPWREMAWTTPPLPSLLAKPMIHQLPDPDLLSIGIADLVAMDALASMEGAASQGDPAVGRALPRATMPTLVLSGRQDPIFPPASATALAAALPGAALALIDACGHVPMAEQPGVCYQHLRAFFSAGE</sequence>
<dbReference type="Gene3D" id="3.40.50.1820">
    <property type="entry name" value="alpha/beta hydrolase"/>
    <property type="match status" value="1"/>
</dbReference>
<organism evidence="2 3">
    <name type="scientific">Oscillochloris trichoides DG-6</name>
    <dbReference type="NCBI Taxonomy" id="765420"/>
    <lineage>
        <taxon>Bacteria</taxon>
        <taxon>Bacillati</taxon>
        <taxon>Chloroflexota</taxon>
        <taxon>Chloroflexia</taxon>
        <taxon>Chloroflexales</taxon>
        <taxon>Chloroflexineae</taxon>
        <taxon>Oscillochloridaceae</taxon>
        <taxon>Oscillochloris</taxon>
    </lineage>
</organism>
<dbReference type="InterPro" id="IPR000639">
    <property type="entry name" value="Epox_hydrolase-like"/>
</dbReference>
<dbReference type="HOGENOM" id="CLU_020336_13_9_0"/>
<proteinExistence type="predicted"/>
<dbReference type="AlphaFoldDB" id="E1IIN3"/>
<evidence type="ECO:0000313" key="2">
    <source>
        <dbReference type="EMBL" id="EFO78939.1"/>
    </source>
</evidence>
<dbReference type="eggNOG" id="COG2267">
    <property type="taxonomic scope" value="Bacteria"/>
</dbReference>
<gene>
    <name evidence="2" type="ORF">OSCT_3184</name>
</gene>
<dbReference type="InterPro" id="IPR029058">
    <property type="entry name" value="AB_hydrolase_fold"/>
</dbReference>
<dbReference type="PANTHER" id="PTHR43689:SF8">
    <property type="entry name" value="ALPHA_BETA-HYDROLASES SUPERFAMILY PROTEIN"/>
    <property type="match status" value="1"/>
</dbReference>
<dbReference type="SUPFAM" id="SSF53474">
    <property type="entry name" value="alpha/beta-Hydrolases"/>
    <property type="match status" value="1"/>
</dbReference>
<dbReference type="STRING" id="765420.OSCT_3184"/>
<accession>E1IIN3</accession>
<dbReference type="InterPro" id="IPR000073">
    <property type="entry name" value="AB_hydrolase_1"/>
</dbReference>
<keyword evidence="2" id="KW-0378">Hydrolase</keyword>
<dbReference type="EMBL" id="ADVR01000141">
    <property type="protein sequence ID" value="EFO78939.1"/>
    <property type="molecule type" value="Genomic_DNA"/>
</dbReference>
<dbReference type="OrthoDB" id="9808398at2"/>
<dbReference type="PRINTS" id="PR00412">
    <property type="entry name" value="EPOXHYDRLASE"/>
</dbReference>
<reference evidence="2 3" key="1">
    <citation type="journal article" date="2011" name="J. Bacteriol.">
        <title>Draft genome sequence of the anoxygenic filamentous phototrophic bacterium Oscillochloris trichoides subsp. DG-6.</title>
        <authorList>
            <person name="Kuznetsov B.B."/>
            <person name="Ivanovsky R.N."/>
            <person name="Keppen O.I."/>
            <person name="Sukhacheva M.V."/>
            <person name="Bumazhkin B.K."/>
            <person name="Patutina E.O."/>
            <person name="Beletsky A.V."/>
            <person name="Mardanov A.V."/>
            <person name="Baslerov R.V."/>
            <person name="Panteleeva A.N."/>
            <person name="Kolganova T.V."/>
            <person name="Ravin N.V."/>
            <person name="Skryabin K.G."/>
        </authorList>
    </citation>
    <scope>NUCLEOTIDE SEQUENCE [LARGE SCALE GENOMIC DNA]</scope>
    <source>
        <strain evidence="2 3">DG-6</strain>
    </source>
</reference>
<dbReference type="Pfam" id="PF12697">
    <property type="entry name" value="Abhydrolase_6"/>
    <property type="match status" value="1"/>
</dbReference>
<feature type="domain" description="AB hydrolase-1" evidence="1">
    <location>
        <begin position="27"/>
        <end position="277"/>
    </location>
</feature>